<evidence type="ECO:0000256" key="10">
    <source>
        <dbReference type="PROSITE-ProRule" id="PRU00221"/>
    </source>
</evidence>
<feature type="compositionally biased region" description="Basic residues" evidence="11">
    <location>
        <begin position="812"/>
        <end position="825"/>
    </location>
</feature>
<dbReference type="InterPro" id="IPR020472">
    <property type="entry name" value="WD40_PAC1"/>
</dbReference>
<dbReference type="SMART" id="SM00320">
    <property type="entry name" value="WD40"/>
    <property type="match status" value="7"/>
</dbReference>
<feature type="domain" description="ABC transporter" evidence="13">
    <location>
        <begin position="727"/>
        <end position="1024"/>
    </location>
</feature>
<accession>A0A9W6BMK2</accession>
<dbReference type="InterPro" id="IPR001680">
    <property type="entry name" value="WD40_rpt"/>
</dbReference>
<dbReference type="GO" id="GO:0016020">
    <property type="term" value="C:membrane"/>
    <property type="evidence" value="ECO:0007669"/>
    <property type="project" value="UniProtKB-SubCell"/>
</dbReference>
<dbReference type="PANTHER" id="PTHR19879:SF9">
    <property type="entry name" value="TRANSCRIPTION INITIATION FACTOR TFIID SUBUNIT 5"/>
    <property type="match status" value="1"/>
</dbReference>
<keyword evidence="5" id="KW-0677">Repeat</keyword>
<dbReference type="InterPro" id="IPR027417">
    <property type="entry name" value="P-loop_NTPase"/>
</dbReference>
<dbReference type="PROSITE" id="PS50082">
    <property type="entry name" value="WD_REPEATS_2"/>
    <property type="match status" value="6"/>
</dbReference>
<dbReference type="Pfam" id="PF19055">
    <property type="entry name" value="ABC2_membrane_7"/>
    <property type="match status" value="1"/>
</dbReference>
<dbReference type="Pfam" id="PF00400">
    <property type="entry name" value="WD40"/>
    <property type="match status" value="5"/>
</dbReference>
<dbReference type="InterPro" id="IPR036322">
    <property type="entry name" value="WD40_repeat_dom_sf"/>
</dbReference>
<evidence type="ECO:0000256" key="9">
    <source>
        <dbReference type="ARBA" id="ARBA00023136"/>
    </source>
</evidence>
<evidence type="ECO:0000256" key="5">
    <source>
        <dbReference type="ARBA" id="ARBA00022737"/>
    </source>
</evidence>
<dbReference type="SUPFAM" id="SSF50978">
    <property type="entry name" value="WD40 repeat-like"/>
    <property type="match status" value="1"/>
</dbReference>
<feature type="transmembrane region" description="Helical" evidence="12">
    <location>
        <begin position="1551"/>
        <end position="1571"/>
    </location>
</feature>
<evidence type="ECO:0000256" key="2">
    <source>
        <dbReference type="ARBA" id="ARBA00022448"/>
    </source>
</evidence>
<feature type="compositionally biased region" description="Acidic residues" evidence="11">
    <location>
        <begin position="560"/>
        <end position="570"/>
    </location>
</feature>
<dbReference type="Pfam" id="PF12894">
    <property type="entry name" value="ANAPC4_WD40"/>
    <property type="match status" value="1"/>
</dbReference>
<keyword evidence="7" id="KW-0067">ATP-binding</keyword>
<feature type="region of interest" description="Disordered" evidence="11">
    <location>
        <begin position="560"/>
        <end position="585"/>
    </location>
</feature>
<dbReference type="PROSITE" id="PS00678">
    <property type="entry name" value="WD_REPEATS_1"/>
    <property type="match status" value="1"/>
</dbReference>
<evidence type="ECO:0000256" key="7">
    <source>
        <dbReference type="ARBA" id="ARBA00022840"/>
    </source>
</evidence>
<keyword evidence="2" id="KW-0813">Transport</keyword>
<feature type="repeat" description="WD" evidence="10">
    <location>
        <begin position="1347"/>
        <end position="1388"/>
    </location>
</feature>
<reference evidence="14 15" key="1">
    <citation type="journal article" date="2023" name="Commun. Biol.">
        <title>Reorganization of the ancestral sex-determining regions during the evolution of trioecy in Pleodorina starrii.</title>
        <authorList>
            <person name="Takahashi K."/>
            <person name="Suzuki S."/>
            <person name="Kawai-Toyooka H."/>
            <person name="Yamamoto K."/>
            <person name="Hamaji T."/>
            <person name="Ootsuki R."/>
            <person name="Yamaguchi H."/>
            <person name="Kawachi M."/>
            <person name="Higashiyama T."/>
            <person name="Nozaki H."/>
        </authorList>
    </citation>
    <scope>NUCLEOTIDE SEQUENCE [LARGE SCALE GENOMIC DNA]</scope>
    <source>
        <strain evidence="14 15">NIES-4479</strain>
    </source>
</reference>
<name>A0A9W6BMK2_9CHLO</name>
<dbReference type="InterPro" id="IPR017871">
    <property type="entry name" value="ABC_transporter-like_CS"/>
</dbReference>
<dbReference type="GO" id="GO:0005524">
    <property type="term" value="F:ATP binding"/>
    <property type="evidence" value="ECO:0007669"/>
    <property type="project" value="UniProtKB-KW"/>
</dbReference>
<dbReference type="PROSITE" id="PS50294">
    <property type="entry name" value="WD_REPEATS_REGION"/>
    <property type="match status" value="6"/>
</dbReference>
<feature type="repeat" description="WD" evidence="10">
    <location>
        <begin position="1221"/>
        <end position="1262"/>
    </location>
</feature>
<keyword evidence="4 12" id="KW-0812">Transmembrane</keyword>
<keyword evidence="6" id="KW-0547">Nucleotide-binding</keyword>
<dbReference type="EMBL" id="BRXU01000009">
    <property type="protein sequence ID" value="GLC54111.1"/>
    <property type="molecule type" value="Genomic_DNA"/>
</dbReference>
<gene>
    <name evidence="14" type="primary">PLEST001603</name>
    <name evidence="14" type="ORF">PLESTB_000824800</name>
</gene>
<dbReference type="Gene3D" id="3.40.50.300">
    <property type="entry name" value="P-loop containing nucleotide triphosphate hydrolases"/>
    <property type="match status" value="1"/>
</dbReference>
<feature type="transmembrane region" description="Helical" evidence="12">
    <location>
        <begin position="1479"/>
        <end position="1497"/>
    </location>
</feature>
<comment type="subcellular location">
    <subcellularLocation>
        <location evidence="1">Membrane</location>
        <topology evidence="1">Multi-pass membrane protein</topology>
    </subcellularLocation>
</comment>
<feature type="repeat" description="WD" evidence="10">
    <location>
        <begin position="1114"/>
        <end position="1148"/>
    </location>
</feature>
<evidence type="ECO:0000256" key="8">
    <source>
        <dbReference type="ARBA" id="ARBA00022989"/>
    </source>
</evidence>
<evidence type="ECO:0000313" key="14">
    <source>
        <dbReference type="EMBL" id="GLC54111.1"/>
    </source>
</evidence>
<protein>
    <recommendedName>
        <fullName evidence="13">ABC transporter domain-containing protein</fullName>
    </recommendedName>
</protein>
<keyword evidence="9 12" id="KW-0472">Membrane</keyword>
<evidence type="ECO:0000256" key="3">
    <source>
        <dbReference type="ARBA" id="ARBA00022574"/>
    </source>
</evidence>
<keyword evidence="8 12" id="KW-1133">Transmembrane helix</keyword>
<dbReference type="Pfam" id="PF00005">
    <property type="entry name" value="ABC_tran"/>
    <property type="match status" value="1"/>
</dbReference>
<feature type="region of interest" description="Disordered" evidence="11">
    <location>
        <begin position="789"/>
        <end position="843"/>
    </location>
</feature>
<dbReference type="InterPro" id="IPR003593">
    <property type="entry name" value="AAA+_ATPase"/>
</dbReference>
<feature type="transmembrane region" description="Helical" evidence="12">
    <location>
        <begin position="1583"/>
        <end position="1600"/>
    </location>
</feature>
<dbReference type="PROSITE" id="PS00211">
    <property type="entry name" value="ABC_TRANSPORTER_1"/>
    <property type="match status" value="1"/>
</dbReference>
<organism evidence="14 15">
    <name type="scientific">Pleodorina starrii</name>
    <dbReference type="NCBI Taxonomy" id="330485"/>
    <lineage>
        <taxon>Eukaryota</taxon>
        <taxon>Viridiplantae</taxon>
        <taxon>Chlorophyta</taxon>
        <taxon>core chlorophytes</taxon>
        <taxon>Chlorophyceae</taxon>
        <taxon>CS clade</taxon>
        <taxon>Chlamydomonadales</taxon>
        <taxon>Volvocaceae</taxon>
        <taxon>Pleodorina</taxon>
    </lineage>
</organism>
<dbReference type="GO" id="GO:0140359">
    <property type="term" value="F:ABC-type transporter activity"/>
    <property type="evidence" value="ECO:0007669"/>
    <property type="project" value="InterPro"/>
</dbReference>
<dbReference type="InterPro" id="IPR015943">
    <property type="entry name" value="WD40/YVTN_repeat-like_dom_sf"/>
</dbReference>
<dbReference type="PROSITE" id="PS50893">
    <property type="entry name" value="ABC_TRANSPORTER_2"/>
    <property type="match status" value="1"/>
</dbReference>
<dbReference type="PANTHER" id="PTHR19879">
    <property type="entry name" value="TRANSCRIPTION INITIATION FACTOR TFIID"/>
    <property type="match status" value="1"/>
</dbReference>
<evidence type="ECO:0000313" key="15">
    <source>
        <dbReference type="Proteomes" id="UP001165080"/>
    </source>
</evidence>
<dbReference type="Proteomes" id="UP001165080">
    <property type="component" value="Unassembled WGS sequence"/>
</dbReference>
<dbReference type="CDD" id="cd00200">
    <property type="entry name" value="WD40"/>
    <property type="match status" value="1"/>
</dbReference>
<dbReference type="GO" id="GO:0016887">
    <property type="term" value="F:ATP hydrolysis activity"/>
    <property type="evidence" value="ECO:0007669"/>
    <property type="project" value="InterPro"/>
</dbReference>
<feature type="region of interest" description="Disordered" evidence="11">
    <location>
        <begin position="667"/>
        <end position="694"/>
    </location>
</feature>
<feature type="region of interest" description="Disordered" evidence="11">
    <location>
        <begin position="1"/>
        <end position="21"/>
    </location>
</feature>
<keyword evidence="3 10" id="KW-0853">WD repeat</keyword>
<dbReference type="PRINTS" id="PR00320">
    <property type="entry name" value="GPROTEINBRPT"/>
</dbReference>
<dbReference type="InterPro" id="IPR043926">
    <property type="entry name" value="ABCG_dom"/>
</dbReference>
<dbReference type="Gene3D" id="2.130.10.10">
    <property type="entry name" value="YVTN repeat-like/Quinoprotein amine dehydrogenase"/>
    <property type="match status" value="4"/>
</dbReference>
<evidence type="ECO:0000259" key="13">
    <source>
        <dbReference type="PROSITE" id="PS50893"/>
    </source>
</evidence>
<dbReference type="InterPro" id="IPR003439">
    <property type="entry name" value="ABC_transporter-like_ATP-bd"/>
</dbReference>
<dbReference type="InterPro" id="IPR019775">
    <property type="entry name" value="WD40_repeat_CS"/>
</dbReference>
<comment type="caution">
    <text evidence="14">The sequence shown here is derived from an EMBL/GenBank/DDBJ whole genome shotgun (WGS) entry which is preliminary data.</text>
</comment>
<evidence type="ECO:0000256" key="11">
    <source>
        <dbReference type="SAM" id="MobiDB-lite"/>
    </source>
</evidence>
<feature type="repeat" description="WD" evidence="10">
    <location>
        <begin position="1179"/>
        <end position="1221"/>
    </location>
</feature>
<evidence type="ECO:0000256" key="1">
    <source>
        <dbReference type="ARBA" id="ARBA00004141"/>
    </source>
</evidence>
<keyword evidence="15" id="KW-1185">Reference proteome</keyword>
<feature type="transmembrane region" description="Helical" evidence="12">
    <location>
        <begin position="1509"/>
        <end position="1531"/>
    </location>
</feature>
<evidence type="ECO:0000256" key="6">
    <source>
        <dbReference type="ARBA" id="ARBA00022741"/>
    </source>
</evidence>
<sequence>MSRLRSGLRRASKHSCRTRFQPSKSAGSEAIHFLLLALLPTAWLELRLVAAQQPCRIHDQCGAERFCGSVPLGVDASAGSCEPCWKCCLLPERYNTSAATNAAGAILSGACTQRCGCNVGRACRRDSDCAAGLFCMDRGQLEVPVCKRCTECTQPGCAPKCPGGPVPALLGPPPRNATSHDPALRDAAVFLSMALEPWRGTSSDRTQVQAEELRLLLHNETRLLSAVLDAAAAPYNATVSYTLTTEQYSDTFVENALSRIFGGDSPANASSAPLRDVAALLLHGSRALLCPAIPEADGSGARVAAGAAPPPLPQRTGPGCPCNASLGAATLRCPPGFVCSRAAHLALSFDVLADRTWAQLGGMCVPCTAGQLCLEGAHLSTDVGLWVPDCPVGHYCPTPGAAIKCPAGFFCPARTLVPITCSYISLLESSTSLTRRQEDGLNVFWRLWKEREPLRGNYCPEGSQRPNTPCGGGSYCPNASVQILCPRGSYCKPQSVRPVKCPPLVRCPEGAAAPDGRPLAGIIFAAVDVAVLILYGLMLLGKNLVAQFLRGWNLLEEPTEDADAGSEEASDPGTDFGGGVSSADRSRTSRIRIALGPAADSGRSLVNASAAVAAAGSSRSLFAAAGAATAPNSSFAAAFAAAAAVRPSCVAAPASVGPRSFVVPAGPSSPQAMAGTPFSRYTMDGTPVDPSAGARDEWDDAVLTEPNEYTAVYGKALQGRYYSFKAHQTIAIHFDNVRRDGRLQQVGGAFESGRLNVVMGPSGCGKSTLIELLSGRLPTHDLDAFEVANQKPHEPPGGGGGTGRRLPPVSRRYQHQQKAQHHHSPQGKACGAGGGRDDGGGQRKQICLSRTSYRSMLGFVPQEDILHADLTVQENLAYSARLKLPRSVSRNDVDSIIDETLDMLDMEHLRHSRTGSVERKSLSGGQRKRVSIGVEIVGKRPVMFMDEPTSGLDATTSYELCVLLSQIAKTFQINIIAVIHQPSYRCFRLFDCLLLLGRRGELTFHGRPRDCVTHFRAQGYRVVLKDCAETILDIVYRHPLGMTSPEPSARGRIELVIKPAGAAALESAAAEGPQTADSVYSVSWSPDGSTLALGTGDGTLQLCDAASAECVAQLKGHSNCVRSVCWRPCGFGAAQLVSGGDDLSLRLWRHDASVSAELAAAAGGTATAAAAGGSCTATFEGHSRVVTCVTWSPDGRFMASAGSWDKTVRLWDPASSHSIATLEHRHAVSAVAWSPDGKRLASGSNGGAVWLWETERCKCTATLKGHTDWVRSVSWALNSRNLVSGSSDRTVRLWDAVTRECLAILEGHESYITSVAWRPGGNLVASGSGDRCVRLWDAATGTCMATLQGHTGAVTSVAWTSDGSSLASGSSDGTVRVWDPVSGSAKLSYAAKLHQAGGSAGASGCGLGGWLRRWARGTDSQTPRDVQLACLIHRNLVKSSRVSLGATLLDVLYLQIAALIVGCIQGSSWGPSKVPSNFVMAYLVLSMLAAVTHLRTFSVSRMVQLYERMSGVSVCATFLSSNITDLGWLFVSPAVYFSIYFFINSPQAGFSSFYVLGFLVCWWSSGLSYVISTSIMPHQHHTTVAVIGTLIMGAFLHGLSPSIASSRHSVVELVLGLSYSRWTMEAITIQELRSGDHYAWNEAVAVQSSIGVCGLDRVLSKLGGGSGDSVSEDEALGFLQLWRSYEYGYCEQYYSRAKTVLFCMGFGMRLVAWIQMKFLKLWIDEANALLLGLRKSFLRWRRARSCPCECCHSIGIGCCRTCSGAIQDDGADTAADASAAAADLSSACAPASAAAAAGFDARSCGFSGGGKGFGYSSGVGGSSGFSACGSGFGGSSGFGGVLGSSGFGAGVGEPLPTIASRGSGAIGQDAELASQPSRPPTLNLLSSGALAISVLATCNTV</sequence>
<dbReference type="InterPro" id="IPR024977">
    <property type="entry name" value="Apc4-like_WD40_dom"/>
</dbReference>
<dbReference type="SUPFAM" id="SSF52540">
    <property type="entry name" value="P-loop containing nucleoside triphosphate hydrolases"/>
    <property type="match status" value="1"/>
</dbReference>
<dbReference type="SMART" id="SM00382">
    <property type="entry name" value="AAA"/>
    <property type="match status" value="1"/>
</dbReference>
<feature type="compositionally biased region" description="Basic residues" evidence="11">
    <location>
        <begin position="1"/>
        <end position="17"/>
    </location>
</feature>
<evidence type="ECO:0000256" key="4">
    <source>
        <dbReference type="ARBA" id="ARBA00022692"/>
    </source>
</evidence>
<feature type="repeat" description="WD" evidence="10">
    <location>
        <begin position="1263"/>
        <end position="1304"/>
    </location>
</feature>
<evidence type="ECO:0000256" key="12">
    <source>
        <dbReference type="SAM" id="Phobius"/>
    </source>
</evidence>
<proteinExistence type="predicted"/>
<feature type="repeat" description="WD" evidence="10">
    <location>
        <begin position="1305"/>
        <end position="1346"/>
    </location>
</feature>